<accession>A0A644VKN7</accession>
<gene>
    <name evidence="1" type="ORF">SDC9_38061</name>
</gene>
<evidence type="ECO:0000313" key="1">
    <source>
        <dbReference type="EMBL" id="MPL91974.1"/>
    </source>
</evidence>
<organism evidence="1">
    <name type="scientific">bioreactor metagenome</name>
    <dbReference type="NCBI Taxonomy" id="1076179"/>
    <lineage>
        <taxon>unclassified sequences</taxon>
        <taxon>metagenomes</taxon>
        <taxon>ecological metagenomes</taxon>
    </lineage>
</organism>
<dbReference type="AlphaFoldDB" id="A0A644VKN7"/>
<reference evidence="1" key="1">
    <citation type="submission" date="2019-08" db="EMBL/GenBank/DDBJ databases">
        <authorList>
            <person name="Kucharzyk K."/>
            <person name="Murdoch R.W."/>
            <person name="Higgins S."/>
            <person name="Loffler F."/>
        </authorList>
    </citation>
    <scope>NUCLEOTIDE SEQUENCE</scope>
</reference>
<dbReference type="EMBL" id="VSSQ01000345">
    <property type="protein sequence ID" value="MPL91974.1"/>
    <property type="molecule type" value="Genomic_DNA"/>
</dbReference>
<proteinExistence type="predicted"/>
<name>A0A644VKN7_9ZZZZ</name>
<evidence type="ECO:0008006" key="2">
    <source>
        <dbReference type="Google" id="ProtNLM"/>
    </source>
</evidence>
<sequence length="301" mass="34155">MAAKLRHWKEKDGRYWARIAIPVELKPLFNNRTQLTEPLGGDRRLAERNHPAAVARLLAQIESARQRHAATTFAQNETASSEASDIALRAITDDDTQRAVWDHYQHTLASDTEKRASMPTPAEIEAEFERTMQRIEAGESDPAKFGTYAPFNVQADYELLAGARHHDERNRARRLAALRTMLISEETRLVDPAVKSFVEQHNLNVSPGSRDRHELALKIMRAEIEGLERTLELDQGIFDGQPKDPIIRQPTTRIKKPTPVSFRGLFADYVKAKQVEGTHLDGGANWEHPVQSLIRYFGHDD</sequence>
<protein>
    <recommendedName>
        <fullName evidence="2">Integrase</fullName>
    </recommendedName>
</protein>
<comment type="caution">
    <text evidence="1">The sequence shown here is derived from an EMBL/GenBank/DDBJ whole genome shotgun (WGS) entry which is preliminary data.</text>
</comment>